<dbReference type="GO" id="GO:0004197">
    <property type="term" value="F:cysteine-type endopeptidase activity"/>
    <property type="evidence" value="ECO:0007669"/>
    <property type="project" value="InterPro"/>
</dbReference>
<dbReference type="Gene3D" id="3.40.50.1460">
    <property type="match status" value="1"/>
</dbReference>
<keyword evidence="4" id="KW-0378">Hydrolase</keyword>
<dbReference type="InterPro" id="IPR002398">
    <property type="entry name" value="Pept_C14"/>
</dbReference>
<feature type="region of interest" description="Disordered" evidence="6">
    <location>
        <begin position="53"/>
        <end position="79"/>
    </location>
</feature>
<evidence type="ECO:0000259" key="7">
    <source>
        <dbReference type="PROSITE" id="PS50207"/>
    </source>
</evidence>
<sequence length="479" mass="53170">MPWWKTSKTNDDQQKGQVSRIVETTERRRTVGASSSYSSTTITSFSHSLETIQSGSQSQIQNRTISGNQLPSTSSTLSQIPYRRLTTDAIPFVPNYQSPFQRSGLYNSARPISNVPAISISTNRATSGINTPTSTNRATSGINTPTSANRATSGINSWSRAPISATQSTTNRARSGINTSTNRATSSINTPTSTNRATSGINTPTSANRATSGINSWSRAPISATQSTTNSSKVVACYNTSGKNRGNVLIINIINFMDNNEDREGAELDERDACKLFKDMGFAVEKYRNLKLSEMKKKIESFKNSRALANGDISVVMIMSHGTNKDNNNIPVSGSFTQIVTYDGKFLDTEEVVAEFSAENCPGMKGKPKIFIFQCCRGDEAELKVDCIRRRRNVTKDHADMLIAFSTLPNFYSIRDPQKGSWYIQCICKVFREHAKEHHVEDLLKIVDTEMSNMHKNHVQTSTYESRGFNKQCFFNPRW</sequence>
<dbReference type="PROSITE" id="PS50208">
    <property type="entry name" value="CASPASE_P20"/>
    <property type="match status" value="1"/>
</dbReference>
<reference evidence="9" key="1">
    <citation type="submission" date="2022-01" db="EMBL/GenBank/DDBJ databases">
        <authorList>
            <person name="King R."/>
        </authorList>
    </citation>
    <scope>NUCLEOTIDE SEQUENCE</scope>
</reference>
<dbReference type="PANTHER" id="PTHR47901">
    <property type="entry name" value="CASPASE RECRUITMENT DOMAIN-CONTAINING PROTEIN 18"/>
    <property type="match status" value="1"/>
</dbReference>
<organism evidence="9 10">
    <name type="scientific">Psylliodes chrysocephalus</name>
    <dbReference type="NCBI Taxonomy" id="3402493"/>
    <lineage>
        <taxon>Eukaryota</taxon>
        <taxon>Metazoa</taxon>
        <taxon>Ecdysozoa</taxon>
        <taxon>Arthropoda</taxon>
        <taxon>Hexapoda</taxon>
        <taxon>Insecta</taxon>
        <taxon>Pterygota</taxon>
        <taxon>Neoptera</taxon>
        <taxon>Endopterygota</taxon>
        <taxon>Coleoptera</taxon>
        <taxon>Polyphaga</taxon>
        <taxon>Cucujiformia</taxon>
        <taxon>Chrysomeloidea</taxon>
        <taxon>Chrysomelidae</taxon>
        <taxon>Galerucinae</taxon>
        <taxon>Alticini</taxon>
        <taxon>Psylliodes</taxon>
    </lineage>
</organism>
<name>A0A9P0CI79_9CUCU</name>
<evidence type="ECO:0000259" key="8">
    <source>
        <dbReference type="PROSITE" id="PS50208"/>
    </source>
</evidence>
<feature type="domain" description="Caspase family p10" evidence="7">
    <location>
        <begin position="399"/>
        <end position="477"/>
    </location>
</feature>
<feature type="domain" description="Caspase family p20" evidence="8">
    <location>
        <begin position="244"/>
        <end position="380"/>
    </location>
</feature>
<evidence type="ECO:0000313" key="9">
    <source>
        <dbReference type="EMBL" id="CAH1102704.1"/>
    </source>
</evidence>
<evidence type="ECO:0000256" key="5">
    <source>
        <dbReference type="RuleBase" id="RU003971"/>
    </source>
</evidence>
<dbReference type="SMART" id="SM00115">
    <property type="entry name" value="CASc"/>
    <property type="match status" value="1"/>
</dbReference>
<keyword evidence="2" id="KW-0645">Protease</keyword>
<gene>
    <name evidence="9" type="ORF">PSYICH_LOCUS3780</name>
</gene>
<keyword evidence="3" id="KW-0053">Apoptosis</keyword>
<dbReference type="OrthoDB" id="6097640at2759"/>
<dbReference type="InterPro" id="IPR001309">
    <property type="entry name" value="Pept_C14_p20"/>
</dbReference>
<protein>
    <submittedName>
        <fullName evidence="9">Uncharacterized protein</fullName>
    </submittedName>
</protein>
<evidence type="ECO:0000256" key="4">
    <source>
        <dbReference type="ARBA" id="ARBA00022801"/>
    </source>
</evidence>
<dbReference type="Proteomes" id="UP001153636">
    <property type="component" value="Chromosome 13"/>
</dbReference>
<dbReference type="AlphaFoldDB" id="A0A9P0CI79"/>
<evidence type="ECO:0000256" key="2">
    <source>
        <dbReference type="ARBA" id="ARBA00022670"/>
    </source>
</evidence>
<dbReference type="Pfam" id="PF00656">
    <property type="entry name" value="Peptidase_C14"/>
    <property type="match status" value="1"/>
</dbReference>
<dbReference type="EMBL" id="OV651825">
    <property type="protein sequence ID" value="CAH1102704.1"/>
    <property type="molecule type" value="Genomic_DNA"/>
</dbReference>
<evidence type="ECO:0000256" key="3">
    <source>
        <dbReference type="ARBA" id="ARBA00022703"/>
    </source>
</evidence>
<dbReference type="GO" id="GO:0006508">
    <property type="term" value="P:proteolysis"/>
    <property type="evidence" value="ECO:0007669"/>
    <property type="project" value="UniProtKB-KW"/>
</dbReference>
<evidence type="ECO:0000256" key="6">
    <source>
        <dbReference type="SAM" id="MobiDB-lite"/>
    </source>
</evidence>
<keyword evidence="10" id="KW-1185">Reference proteome</keyword>
<dbReference type="SUPFAM" id="SSF52129">
    <property type="entry name" value="Caspase-like"/>
    <property type="match status" value="1"/>
</dbReference>
<dbReference type="Gene3D" id="3.30.70.1470">
    <property type="entry name" value="Caspase-like"/>
    <property type="match status" value="1"/>
</dbReference>
<evidence type="ECO:0000256" key="1">
    <source>
        <dbReference type="ARBA" id="ARBA00010134"/>
    </source>
</evidence>
<proteinExistence type="inferred from homology"/>
<accession>A0A9P0CI79</accession>
<dbReference type="PRINTS" id="PR00376">
    <property type="entry name" value="IL1BCENZYME"/>
</dbReference>
<dbReference type="GO" id="GO:0006915">
    <property type="term" value="P:apoptotic process"/>
    <property type="evidence" value="ECO:0007669"/>
    <property type="project" value="UniProtKB-KW"/>
</dbReference>
<feature type="region of interest" description="Disordered" evidence="6">
    <location>
        <begin position="126"/>
        <end position="214"/>
    </location>
</feature>
<dbReference type="InterPro" id="IPR002138">
    <property type="entry name" value="Pept_C14_p10"/>
</dbReference>
<comment type="similarity">
    <text evidence="1 5">Belongs to the peptidase C14A family.</text>
</comment>
<dbReference type="PROSITE" id="PS50207">
    <property type="entry name" value="CASPASE_P10"/>
    <property type="match status" value="1"/>
</dbReference>
<dbReference type="InterPro" id="IPR011600">
    <property type="entry name" value="Pept_C14_caspase"/>
</dbReference>
<evidence type="ECO:0000313" key="10">
    <source>
        <dbReference type="Proteomes" id="UP001153636"/>
    </source>
</evidence>
<dbReference type="PANTHER" id="PTHR47901:SF8">
    <property type="entry name" value="CASPASE-3"/>
    <property type="match status" value="1"/>
</dbReference>
<dbReference type="InterPro" id="IPR029030">
    <property type="entry name" value="Caspase-like_dom_sf"/>
</dbReference>
<dbReference type="InterPro" id="IPR015917">
    <property type="entry name" value="Pept_C14A"/>
</dbReference>